<dbReference type="Proteomes" id="UP000265703">
    <property type="component" value="Unassembled WGS sequence"/>
</dbReference>
<protein>
    <submittedName>
        <fullName evidence="1">Uncharacterized protein</fullName>
    </submittedName>
</protein>
<comment type="caution">
    <text evidence="1">The sequence shown here is derived from an EMBL/GenBank/DDBJ whole genome shotgun (WGS) entry which is preliminary data.</text>
</comment>
<evidence type="ECO:0000313" key="1">
    <source>
        <dbReference type="EMBL" id="RIA87769.1"/>
    </source>
</evidence>
<dbReference type="EMBL" id="QKYT01000293">
    <property type="protein sequence ID" value="RIA87769.1"/>
    <property type="molecule type" value="Genomic_DNA"/>
</dbReference>
<keyword evidence="2" id="KW-1185">Reference proteome</keyword>
<name>A0A397SS79_9GLOM</name>
<dbReference type="AlphaFoldDB" id="A0A397SS79"/>
<gene>
    <name evidence="1" type="ORF">C1645_827288</name>
</gene>
<reference evidence="1 2" key="1">
    <citation type="submission" date="2018-06" db="EMBL/GenBank/DDBJ databases">
        <title>Comparative genomics reveals the genomic features of Rhizophagus irregularis, R. cerebriforme, R. diaphanum and Gigaspora rosea, and their symbiotic lifestyle signature.</title>
        <authorList>
            <person name="Morin E."/>
            <person name="San Clemente H."/>
            <person name="Chen E.C.H."/>
            <person name="De La Providencia I."/>
            <person name="Hainaut M."/>
            <person name="Kuo A."/>
            <person name="Kohler A."/>
            <person name="Murat C."/>
            <person name="Tang N."/>
            <person name="Roy S."/>
            <person name="Loubradou J."/>
            <person name="Henrissat B."/>
            <person name="Grigoriev I.V."/>
            <person name="Corradi N."/>
            <person name="Roux C."/>
            <person name="Martin F.M."/>
        </authorList>
    </citation>
    <scope>NUCLEOTIDE SEQUENCE [LARGE SCALE GENOMIC DNA]</scope>
    <source>
        <strain evidence="1 2">DAOM 227022</strain>
    </source>
</reference>
<accession>A0A397SS79</accession>
<sequence length="91" mass="10852">MSPYAILTWDSDADSSWTNGSSFDNAQKIANFYINQKLSKKYHNQDLLLLKAYIIISEEDYKIIEQNHKETSNKIKRKKYEHQKQIELLER</sequence>
<evidence type="ECO:0000313" key="2">
    <source>
        <dbReference type="Proteomes" id="UP000265703"/>
    </source>
</evidence>
<organism evidence="1 2">
    <name type="scientific">Glomus cerebriforme</name>
    <dbReference type="NCBI Taxonomy" id="658196"/>
    <lineage>
        <taxon>Eukaryota</taxon>
        <taxon>Fungi</taxon>
        <taxon>Fungi incertae sedis</taxon>
        <taxon>Mucoromycota</taxon>
        <taxon>Glomeromycotina</taxon>
        <taxon>Glomeromycetes</taxon>
        <taxon>Glomerales</taxon>
        <taxon>Glomeraceae</taxon>
        <taxon>Glomus</taxon>
    </lineage>
</organism>
<proteinExistence type="predicted"/>